<protein>
    <submittedName>
        <fullName evidence="2">Uncharacterized protein</fullName>
    </submittedName>
</protein>
<keyword evidence="1" id="KW-0812">Transmembrane</keyword>
<sequence>MSPLAPGSSSRSSEATISSLWSRRFVVLGHSSRVLVPLHAPNLHSSLHVFIARASFPFTRAFLSAPSARSACVLLVPLHVGARSGHRGGLLPFPAVSRASCTPSTDVVVVSPVTSTPTPCPRSGAVLRIRASAVGSRCQPAVYHKSWLVPAAIACRGCQRTRGVKHESSVSSDMSKSEIVASVKRKICIEAAMSLPKYIVSLIGKVGCTDMTYQEIMPDMSVKKGRADAAPVADEERRGQGAWTGMKTMMRTMSMMSIAWKIVLASVILILGALQDLWVS</sequence>
<keyword evidence="1" id="KW-0472">Membrane</keyword>
<comment type="caution">
    <text evidence="2">The sequence shown here is derived from an EMBL/GenBank/DDBJ whole genome shotgun (WGS) entry which is preliminary data.</text>
</comment>
<feature type="transmembrane region" description="Helical" evidence="1">
    <location>
        <begin position="258"/>
        <end position="278"/>
    </location>
</feature>
<organism evidence="2 3">
    <name type="scientific">Zizania palustris</name>
    <name type="common">Northern wild rice</name>
    <dbReference type="NCBI Taxonomy" id="103762"/>
    <lineage>
        <taxon>Eukaryota</taxon>
        <taxon>Viridiplantae</taxon>
        <taxon>Streptophyta</taxon>
        <taxon>Embryophyta</taxon>
        <taxon>Tracheophyta</taxon>
        <taxon>Spermatophyta</taxon>
        <taxon>Magnoliopsida</taxon>
        <taxon>Liliopsida</taxon>
        <taxon>Poales</taxon>
        <taxon>Poaceae</taxon>
        <taxon>BOP clade</taxon>
        <taxon>Oryzoideae</taxon>
        <taxon>Oryzeae</taxon>
        <taxon>Zizaniinae</taxon>
        <taxon>Zizania</taxon>
    </lineage>
</organism>
<keyword evidence="1" id="KW-1133">Transmembrane helix</keyword>
<evidence type="ECO:0000313" key="2">
    <source>
        <dbReference type="EMBL" id="KAG8095497.1"/>
    </source>
</evidence>
<evidence type="ECO:0000313" key="3">
    <source>
        <dbReference type="Proteomes" id="UP000729402"/>
    </source>
</evidence>
<reference evidence="2" key="1">
    <citation type="journal article" date="2021" name="bioRxiv">
        <title>Whole Genome Assembly and Annotation of Northern Wild Rice, Zizania palustris L., Supports a Whole Genome Duplication in the Zizania Genus.</title>
        <authorList>
            <person name="Haas M."/>
            <person name="Kono T."/>
            <person name="Macchietto M."/>
            <person name="Millas R."/>
            <person name="McGilp L."/>
            <person name="Shao M."/>
            <person name="Duquette J."/>
            <person name="Hirsch C.N."/>
            <person name="Kimball J."/>
        </authorList>
    </citation>
    <scope>NUCLEOTIDE SEQUENCE</scope>
    <source>
        <tissue evidence="2">Fresh leaf tissue</tissue>
    </source>
</reference>
<reference evidence="2" key="2">
    <citation type="submission" date="2021-02" db="EMBL/GenBank/DDBJ databases">
        <authorList>
            <person name="Kimball J.A."/>
            <person name="Haas M.W."/>
            <person name="Macchietto M."/>
            <person name="Kono T."/>
            <person name="Duquette J."/>
            <person name="Shao M."/>
        </authorList>
    </citation>
    <scope>NUCLEOTIDE SEQUENCE</scope>
    <source>
        <tissue evidence="2">Fresh leaf tissue</tissue>
    </source>
</reference>
<proteinExistence type="predicted"/>
<evidence type="ECO:0000256" key="1">
    <source>
        <dbReference type="SAM" id="Phobius"/>
    </source>
</evidence>
<gene>
    <name evidence="2" type="ORF">GUJ93_ZPchr0012g20812</name>
</gene>
<dbReference type="Proteomes" id="UP000729402">
    <property type="component" value="Unassembled WGS sequence"/>
</dbReference>
<dbReference type="AlphaFoldDB" id="A0A8J5WXS1"/>
<name>A0A8J5WXS1_ZIZPA</name>
<keyword evidence="3" id="KW-1185">Reference proteome</keyword>
<dbReference type="EMBL" id="JAAALK010000080">
    <property type="protein sequence ID" value="KAG8095497.1"/>
    <property type="molecule type" value="Genomic_DNA"/>
</dbReference>
<accession>A0A8J5WXS1</accession>